<gene>
    <name evidence="1" type="ORF">SPELUC_LOCUS5121</name>
</gene>
<evidence type="ECO:0000313" key="2">
    <source>
        <dbReference type="Proteomes" id="UP000789366"/>
    </source>
</evidence>
<comment type="caution">
    <text evidence="1">The sequence shown here is derived from an EMBL/GenBank/DDBJ whole genome shotgun (WGS) entry which is preliminary data.</text>
</comment>
<dbReference type="Proteomes" id="UP000789366">
    <property type="component" value="Unassembled WGS sequence"/>
</dbReference>
<name>A0ACA9LVD8_9GLOM</name>
<protein>
    <submittedName>
        <fullName evidence="1">16159_t:CDS:1</fullName>
    </submittedName>
</protein>
<feature type="non-terminal residue" evidence="1">
    <location>
        <position position="1"/>
    </location>
</feature>
<evidence type="ECO:0000313" key="1">
    <source>
        <dbReference type="EMBL" id="CAG8548809.1"/>
    </source>
</evidence>
<sequence length="49" mass="5733">GHGVLLAWLLTESSNRESIRTWHYALKLERWIDSINIILDNDNTEINVI</sequence>
<dbReference type="EMBL" id="CAJVPW010005009">
    <property type="protein sequence ID" value="CAG8548809.1"/>
    <property type="molecule type" value="Genomic_DNA"/>
</dbReference>
<reference evidence="1" key="1">
    <citation type="submission" date="2021-06" db="EMBL/GenBank/DDBJ databases">
        <authorList>
            <person name="Kallberg Y."/>
            <person name="Tangrot J."/>
            <person name="Rosling A."/>
        </authorList>
    </citation>
    <scope>NUCLEOTIDE SEQUENCE</scope>
    <source>
        <strain evidence="1">28 12/20/2015</strain>
    </source>
</reference>
<accession>A0ACA9LVD8</accession>
<organism evidence="1 2">
    <name type="scientific">Cetraspora pellucida</name>
    <dbReference type="NCBI Taxonomy" id="1433469"/>
    <lineage>
        <taxon>Eukaryota</taxon>
        <taxon>Fungi</taxon>
        <taxon>Fungi incertae sedis</taxon>
        <taxon>Mucoromycota</taxon>
        <taxon>Glomeromycotina</taxon>
        <taxon>Glomeromycetes</taxon>
        <taxon>Diversisporales</taxon>
        <taxon>Gigasporaceae</taxon>
        <taxon>Cetraspora</taxon>
    </lineage>
</organism>
<keyword evidence="2" id="KW-1185">Reference proteome</keyword>
<proteinExistence type="predicted"/>